<reference evidence="1 2" key="1">
    <citation type="submission" date="2020-08" db="EMBL/GenBank/DDBJ databases">
        <title>A Genomic Blueprint of the Chicken Gut Microbiome.</title>
        <authorList>
            <person name="Gilroy R."/>
            <person name="Ravi A."/>
            <person name="Getino M."/>
            <person name="Pursley I."/>
            <person name="Horton D.L."/>
            <person name="Alikhan N.-F."/>
            <person name="Baker D."/>
            <person name="Gharbi K."/>
            <person name="Hall N."/>
            <person name="Watson M."/>
            <person name="Adriaenssens E.M."/>
            <person name="Foster-Nyarko E."/>
            <person name="Jarju S."/>
            <person name="Secka A."/>
            <person name="Antonio M."/>
            <person name="Oren A."/>
            <person name="Chaudhuri R."/>
            <person name="La Ragione R.M."/>
            <person name="Hildebrand F."/>
            <person name="Pallen M.J."/>
        </authorList>
    </citation>
    <scope>NUCLEOTIDE SEQUENCE [LARGE SCALE GENOMIC DNA]</scope>
    <source>
        <strain evidence="1 2">Sa2BUA9</strain>
    </source>
</reference>
<organism evidence="1 2">
    <name type="scientific">Psychrobacillus faecigallinarum</name>
    <dbReference type="NCBI Taxonomy" id="2762235"/>
    <lineage>
        <taxon>Bacteria</taxon>
        <taxon>Bacillati</taxon>
        <taxon>Bacillota</taxon>
        <taxon>Bacilli</taxon>
        <taxon>Bacillales</taxon>
        <taxon>Bacillaceae</taxon>
        <taxon>Psychrobacillus</taxon>
    </lineage>
</organism>
<sequence>MTKKCNICTVFEWIISVAVPSSKLSQIEKALIVITSLFLKAKVLKLTFF</sequence>
<proteinExistence type="predicted"/>
<dbReference type="RefSeq" id="WP_170206557.1">
    <property type="nucleotide sequence ID" value="NZ_JACSQO010000021.1"/>
</dbReference>
<evidence type="ECO:0000313" key="2">
    <source>
        <dbReference type="Proteomes" id="UP000640786"/>
    </source>
</evidence>
<gene>
    <name evidence="1" type="ORF">H9650_20175</name>
</gene>
<comment type="caution">
    <text evidence="1">The sequence shown here is derived from an EMBL/GenBank/DDBJ whole genome shotgun (WGS) entry which is preliminary data.</text>
</comment>
<protein>
    <submittedName>
        <fullName evidence="1">Uncharacterized protein</fullName>
    </submittedName>
</protein>
<keyword evidence="2" id="KW-1185">Reference proteome</keyword>
<dbReference type="Proteomes" id="UP000640786">
    <property type="component" value="Unassembled WGS sequence"/>
</dbReference>
<name>A0ABR8RFU3_9BACI</name>
<dbReference type="EMBL" id="JACSQO010000021">
    <property type="protein sequence ID" value="MBD7946417.1"/>
    <property type="molecule type" value="Genomic_DNA"/>
</dbReference>
<accession>A0ABR8RFU3</accession>
<evidence type="ECO:0000313" key="1">
    <source>
        <dbReference type="EMBL" id="MBD7946417.1"/>
    </source>
</evidence>